<reference evidence="1 4" key="1">
    <citation type="journal article" date="2011" name="Nature">
        <title>The Medicago genome provides insight into the evolution of rhizobial symbioses.</title>
        <authorList>
            <person name="Young N.D."/>
            <person name="Debelle F."/>
            <person name="Oldroyd G.E."/>
            <person name="Geurts R."/>
            <person name="Cannon S.B."/>
            <person name="Udvardi M.K."/>
            <person name="Benedito V.A."/>
            <person name="Mayer K.F."/>
            <person name="Gouzy J."/>
            <person name="Schoof H."/>
            <person name="Van de Peer Y."/>
            <person name="Proost S."/>
            <person name="Cook D.R."/>
            <person name="Meyers B.C."/>
            <person name="Spannagl M."/>
            <person name="Cheung F."/>
            <person name="De Mita S."/>
            <person name="Krishnakumar V."/>
            <person name="Gundlach H."/>
            <person name="Zhou S."/>
            <person name="Mudge J."/>
            <person name="Bharti A.K."/>
            <person name="Murray J.D."/>
            <person name="Naoumkina M.A."/>
            <person name="Rosen B."/>
            <person name="Silverstein K.A."/>
            <person name="Tang H."/>
            <person name="Rombauts S."/>
            <person name="Zhao P.X."/>
            <person name="Zhou P."/>
            <person name="Barbe V."/>
            <person name="Bardou P."/>
            <person name="Bechner M."/>
            <person name="Bellec A."/>
            <person name="Berger A."/>
            <person name="Berges H."/>
            <person name="Bidwell S."/>
            <person name="Bisseling T."/>
            <person name="Choisne N."/>
            <person name="Couloux A."/>
            <person name="Denny R."/>
            <person name="Deshpande S."/>
            <person name="Dai X."/>
            <person name="Doyle J.J."/>
            <person name="Dudez A.M."/>
            <person name="Farmer A.D."/>
            <person name="Fouteau S."/>
            <person name="Franken C."/>
            <person name="Gibelin C."/>
            <person name="Gish J."/>
            <person name="Goldstein S."/>
            <person name="Gonzalez A.J."/>
            <person name="Green P.J."/>
            <person name="Hallab A."/>
            <person name="Hartog M."/>
            <person name="Hua A."/>
            <person name="Humphray S.J."/>
            <person name="Jeong D.H."/>
            <person name="Jing Y."/>
            <person name="Jocker A."/>
            <person name="Kenton S.M."/>
            <person name="Kim D.J."/>
            <person name="Klee K."/>
            <person name="Lai H."/>
            <person name="Lang C."/>
            <person name="Lin S."/>
            <person name="Macmil S.L."/>
            <person name="Magdelenat G."/>
            <person name="Matthews L."/>
            <person name="McCorrison J."/>
            <person name="Monaghan E.L."/>
            <person name="Mun J.H."/>
            <person name="Najar F.Z."/>
            <person name="Nicholson C."/>
            <person name="Noirot C."/>
            <person name="O'Bleness M."/>
            <person name="Paule C.R."/>
            <person name="Poulain J."/>
            <person name="Prion F."/>
            <person name="Qin B."/>
            <person name="Qu C."/>
            <person name="Retzel E.F."/>
            <person name="Riddle C."/>
            <person name="Sallet E."/>
            <person name="Samain S."/>
            <person name="Samson N."/>
            <person name="Sanders I."/>
            <person name="Saurat O."/>
            <person name="Scarpelli C."/>
            <person name="Schiex T."/>
            <person name="Segurens B."/>
            <person name="Severin A.J."/>
            <person name="Sherrier D.J."/>
            <person name="Shi R."/>
            <person name="Sims S."/>
            <person name="Singer S.R."/>
            <person name="Sinharoy S."/>
            <person name="Sterck L."/>
            <person name="Viollet A."/>
            <person name="Wang B.B."/>
            <person name="Wang K."/>
            <person name="Wang M."/>
            <person name="Wang X."/>
            <person name="Warfsmann J."/>
            <person name="Weissenbach J."/>
            <person name="White D.D."/>
            <person name="White J.D."/>
            <person name="Wiley G.B."/>
            <person name="Wincker P."/>
            <person name="Xing Y."/>
            <person name="Yang L."/>
            <person name="Yao Z."/>
            <person name="Ying F."/>
            <person name="Zhai J."/>
            <person name="Zhou L."/>
            <person name="Zuber A."/>
            <person name="Denarie J."/>
            <person name="Dixon R.A."/>
            <person name="May G.D."/>
            <person name="Schwartz D.C."/>
            <person name="Rogers J."/>
            <person name="Quetier F."/>
            <person name="Town C.D."/>
            <person name="Roe B.A."/>
        </authorList>
    </citation>
    <scope>NUCLEOTIDE SEQUENCE [LARGE SCALE GENOMIC DNA]</scope>
    <source>
        <strain evidence="1">A17</strain>
        <strain evidence="3 4">cv. Jemalong A17</strain>
    </source>
</reference>
<evidence type="ECO:0000313" key="3">
    <source>
        <dbReference type="EnsemblPlants" id="AES73107"/>
    </source>
</evidence>
<evidence type="ECO:0000313" key="2">
    <source>
        <dbReference type="EMBL" id="RHN70154.1"/>
    </source>
</evidence>
<dbReference type="HOGENOM" id="CLU_763708_0_0_1"/>
<dbReference type="Proteomes" id="UP000002051">
    <property type="component" value="Chromosome 3"/>
</dbReference>
<reference evidence="3" key="3">
    <citation type="submission" date="2015-04" db="UniProtKB">
        <authorList>
            <consortium name="EnsemblPlants"/>
        </authorList>
    </citation>
    <scope>IDENTIFICATION</scope>
    <source>
        <strain evidence="3">cv. Jemalong A17</strain>
    </source>
</reference>
<proteinExistence type="predicted"/>
<evidence type="ECO:0000313" key="1">
    <source>
        <dbReference type="EMBL" id="AES73107.1"/>
    </source>
</evidence>
<evidence type="ECO:0000313" key="4">
    <source>
        <dbReference type="Proteomes" id="UP000002051"/>
    </source>
</evidence>
<protein>
    <submittedName>
        <fullName evidence="1 3">Uncharacterized protein</fullName>
    </submittedName>
</protein>
<dbReference type="Gramene" id="rna18709">
    <property type="protein sequence ID" value="RHN70154.1"/>
    <property type="gene ID" value="gene18709"/>
</dbReference>
<dbReference type="Proteomes" id="UP000265566">
    <property type="component" value="Chromosome 3"/>
</dbReference>
<sequence>MEHQNPGVIVTDNETDNRRRRTRTANQLYANQQIQQAAVQRAKKSKSYFRDQGFKRSCLFFTSSLRDPRSLSFRAAYIRLLECDDAHQMCAYVGSLFHMFVPDLKENVIEALSNCGIEVTEVDSDAVLRISGLELEDIPSITRSEFGIIWAYCILCLFKNPSVINYKNYMSSRIAELLGLVHTPSAEQVKIPLRLEHAKNLRQMLGSQEKFCKEVLVFIINNVNKSSFLRSTIQYLDRILAWSNMSSFTIIFESLIMTKSPVIYERFLRAEALKFADTVEAICASDYPQYFRYFAAWTDHMHLLDRNRFPMSIAVAEKIKYDTSSTSVNKKREPRSGGKFVQSSQTCNEVQRSCYKTNFFLRD</sequence>
<evidence type="ECO:0000313" key="5">
    <source>
        <dbReference type="Proteomes" id="UP000265566"/>
    </source>
</evidence>
<accession>G7J4H1</accession>
<dbReference type="EnsemblPlants" id="AES73107">
    <property type="protein sequence ID" value="AES73107"/>
    <property type="gene ID" value="MTR_3g099690"/>
</dbReference>
<keyword evidence="4" id="KW-1185">Reference proteome</keyword>
<dbReference type="eggNOG" id="ENOG502SXR8">
    <property type="taxonomic scope" value="Eukaryota"/>
</dbReference>
<dbReference type="EMBL" id="CM001219">
    <property type="protein sequence ID" value="AES73107.1"/>
    <property type="molecule type" value="Genomic_DNA"/>
</dbReference>
<dbReference type="AlphaFoldDB" id="G7J4H1"/>
<gene>
    <name evidence="1" type="ordered locus">MTR_3g099690</name>
    <name evidence="2" type="ORF">MtrunA17_Chr3g0132521</name>
</gene>
<name>G7J4H1_MEDTR</name>
<dbReference type="EMBL" id="PSQE01000003">
    <property type="protein sequence ID" value="RHN70154.1"/>
    <property type="molecule type" value="Genomic_DNA"/>
</dbReference>
<organism evidence="1 4">
    <name type="scientific">Medicago truncatula</name>
    <name type="common">Barrel medic</name>
    <name type="synonym">Medicago tribuloides</name>
    <dbReference type="NCBI Taxonomy" id="3880"/>
    <lineage>
        <taxon>Eukaryota</taxon>
        <taxon>Viridiplantae</taxon>
        <taxon>Streptophyta</taxon>
        <taxon>Embryophyta</taxon>
        <taxon>Tracheophyta</taxon>
        <taxon>Spermatophyta</taxon>
        <taxon>Magnoliopsida</taxon>
        <taxon>eudicotyledons</taxon>
        <taxon>Gunneridae</taxon>
        <taxon>Pentapetalae</taxon>
        <taxon>rosids</taxon>
        <taxon>fabids</taxon>
        <taxon>Fabales</taxon>
        <taxon>Fabaceae</taxon>
        <taxon>Papilionoideae</taxon>
        <taxon>50 kb inversion clade</taxon>
        <taxon>NPAAA clade</taxon>
        <taxon>Hologalegina</taxon>
        <taxon>IRL clade</taxon>
        <taxon>Trifolieae</taxon>
        <taxon>Medicago</taxon>
    </lineage>
</organism>
<dbReference type="PaxDb" id="3880-AES73107"/>
<reference evidence="2" key="5">
    <citation type="journal article" date="2018" name="Nat. Plants">
        <title>Whole-genome landscape of Medicago truncatula symbiotic genes.</title>
        <authorList>
            <person name="Pecrix Y."/>
            <person name="Gamas P."/>
            <person name="Carrere S."/>
        </authorList>
    </citation>
    <scope>NUCLEOTIDE SEQUENCE</scope>
    <source>
        <tissue evidence="2">Leaves</tissue>
    </source>
</reference>
<dbReference type="OMA" id="FRIDIIA"/>
<reference evidence="1 4" key="2">
    <citation type="journal article" date="2014" name="BMC Genomics">
        <title>An improved genome release (version Mt4.0) for the model legume Medicago truncatula.</title>
        <authorList>
            <person name="Tang H."/>
            <person name="Krishnakumar V."/>
            <person name="Bidwell S."/>
            <person name="Rosen B."/>
            <person name="Chan A."/>
            <person name="Zhou S."/>
            <person name="Gentzbittel L."/>
            <person name="Childs K.L."/>
            <person name="Yandell M."/>
            <person name="Gundlach H."/>
            <person name="Mayer K.F."/>
            <person name="Schwartz D.C."/>
            <person name="Town C.D."/>
        </authorList>
    </citation>
    <scope>GENOME REANNOTATION</scope>
    <source>
        <strain evidence="3 4">cv. Jemalong A17</strain>
    </source>
</reference>
<reference evidence="5" key="4">
    <citation type="journal article" date="2018" name="Nat. Plants">
        <title>Whole-genome landscape of Medicago truncatula symbiotic genes.</title>
        <authorList>
            <person name="Pecrix Y."/>
            <person name="Staton S.E."/>
            <person name="Sallet E."/>
            <person name="Lelandais-Briere C."/>
            <person name="Moreau S."/>
            <person name="Carrere S."/>
            <person name="Blein T."/>
            <person name="Jardinaud M.F."/>
            <person name="Latrasse D."/>
            <person name="Zouine M."/>
            <person name="Zahm M."/>
            <person name="Kreplak J."/>
            <person name="Mayjonade B."/>
            <person name="Satge C."/>
            <person name="Perez M."/>
            <person name="Cauet S."/>
            <person name="Marande W."/>
            <person name="Chantry-Darmon C."/>
            <person name="Lopez-Roques C."/>
            <person name="Bouchez O."/>
            <person name="Berard A."/>
            <person name="Debelle F."/>
            <person name="Munos S."/>
            <person name="Bendahmane A."/>
            <person name="Berges H."/>
            <person name="Niebel A."/>
            <person name="Buitink J."/>
            <person name="Frugier F."/>
            <person name="Benhamed M."/>
            <person name="Crespi M."/>
            <person name="Gouzy J."/>
            <person name="Gamas P."/>
        </authorList>
    </citation>
    <scope>NUCLEOTIDE SEQUENCE [LARGE SCALE GENOMIC DNA]</scope>
    <source>
        <strain evidence="5">cv. Jemalong A17</strain>
    </source>
</reference>